<accession>A0ABU2LJQ1</accession>
<proteinExistence type="predicted"/>
<evidence type="ECO:0000313" key="2">
    <source>
        <dbReference type="Proteomes" id="UP001183420"/>
    </source>
</evidence>
<sequence length="67" mass="7336">MTGLPTRMAVSIEPGTVVRYGGRWRTVKSKSLTPVGLGGLAAILVWEDGGATRVPCWYHLQIWPDEP</sequence>
<comment type="caution">
    <text evidence="1">The sequence shown here is derived from an EMBL/GenBank/DDBJ whole genome shotgun (WGS) entry which is preliminary data.</text>
</comment>
<reference evidence="2" key="1">
    <citation type="submission" date="2023-07" db="EMBL/GenBank/DDBJ databases">
        <title>30 novel species of actinomycetes from the DSMZ collection.</title>
        <authorList>
            <person name="Nouioui I."/>
        </authorList>
    </citation>
    <scope>NUCLEOTIDE SEQUENCE [LARGE SCALE GENOMIC DNA]</scope>
    <source>
        <strain evidence="2">DSM 44918</strain>
    </source>
</reference>
<dbReference type="RefSeq" id="WP_311595868.1">
    <property type="nucleotide sequence ID" value="NZ_JAVREM010000003.1"/>
</dbReference>
<protein>
    <submittedName>
        <fullName evidence="1">Uncharacterized protein</fullName>
    </submittedName>
</protein>
<dbReference type="Proteomes" id="UP001183420">
    <property type="component" value="Unassembled WGS sequence"/>
</dbReference>
<gene>
    <name evidence="1" type="ORF">RNC47_05105</name>
</gene>
<name>A0ABU2LJQ1_9ACTN</name>
<evidence type="ECO:0000313" key="1">
    <source>
        <dbReference type="EMBL" id="MDT0317720.1"/>
    </source>
</evidence>
<keyword evidence="2" id="KW-1185">Reference proteome</keyword>
<dbReference type="EMBL" id="JAVREM010000003">
    <property type="protein sequence ID" value="MDT0317720.1"/>
    <property type="molecule type" value="Genomic_DNA"/>
</dbReference>
<organism evidence="1 2">
    <name type="scientific">Streptomyces millisiae</name>
    <dbReference type="NCBI Taxonomy" id="3075542"/>
    <lineage>
        <taxon>Bacteria</taxon>
        <taxon>Bacillati</taxon>
        <taxon>Actinomycetota</taxon>
        <taxon>Actinomycetes</taxon>
        <taxon>Kitasatosporales</taxon>
        <taxon>Streptomycetaceae</taxon>
        <taxon>Streptomyces</taxon>
    </lineage>
</organism>